<feature type="compositionally biased region" description="Polar residues" evidence="1">
    <location>
        <begin position="384"/>
        <end position="393"/>
    </location>
</feature>
<dbReference type="OrthoDB" id="376328at2759"/>
<feature type="domain" description="Schizont-infected cell agglutination extracellular beta" evidence="2">
    <location>
        <begin position="873"/>
        <end position="1039"/>
    </location>
</feature>
<feature type="domain" description="Schizont-infected cell agglutination extracellular alpha" evidence="4">
    <location>
        <begin position="30"/>
        <end position="171"/>
    </location>
</feature>
<name>A0A1A7VD37_PLAKH</name>
<feature type="compositionally biased region" description="Low complexity" evidence="1">
    <location>
        <begin position="349"/>
        <end position="376"/>
    </location>
</feature>
<evidence type="ECO:0000259" key="2">
    <source>
        <dbReference type="Pfam" id="PF12878"/>
    </source>
</evidence>
<dbReference type="EMBL" id="CWHR02000001">
    <property type="protein sequence ID" value="SBO19774.1"/>
    <property type="molecule type" value="Genomic_DNA"/>
</dbReference>
<organism evidence="5 8">
    <name type="scientific">Plasmodium knowlesi (strain H)</name>
    <dbReference type="NCBI Taxonomy" id="5851"/>
    <lineage>
        <taxon>Eukaryota</taxon>
        <taxon>Sar</taxon>
        <taxon>Alveolata</taxon>
        <taxon>Apicomplexa</taxon>
        <taxon>Aconoidasida</taxon>
        <taxon>Haemosporida</taxon>
        <taxon>Plasmodiidae</taxon>
        <taxon>Plasmodium</taxon>
        <taxon>Plasmodium (Plasmodium)</taxon>
    </lineage>
</organism>
<dbReference type="InterPro" id="IPR024290">
    <property type="entry name" value="SICA_extracell_a"/>
</dbReference>
<protein>
    <submittedName>
        <fullName evidence="5">SICAvar, type I</fullName>
    </submittedName>
</protein>
<feature type="domain" description="Schizont-infected cell agglutination extracellular beta" evidence="2">
    <location>
        <begin position="1080"/>
        <end position="1261"/>
    </location>
</feature>
<feature type="domain" description="Schizont-infected cell agglutination extracellular beta" evidence="2">
    <location>
        <begin position="1311"/>
        <end position="1486"/>
    </location>
</feature>
<dbReference type="InterPro" id="IPR024285">
    <property type="entry name" value="SICA_extracell_b"/>
</dbReference>
<proteinExistence type="predicted"/>
<dbReference type="Pfam" id="PF12878">
    <property type="entry name" value="SICA_beta"/>
    <property type="match status" value="4"/>
</dbReference>
<evidence type="ECO:0000313" key="8">
    <source>
        <dbReference type="Proteomes" id="UP000182142"/>
    </source>
</evidence>
<gene>
    <name evidence="6" type="ORF">PKNA1_C2_0942700</name>
    <name evidence="5" type="ORF">PKNA1_H1_0942700</name>
</gene>
<dbReference type="EMBL" id="CWHQ02000002">
    <property type="protein sequence ID" value="SBO20470.1"/>
    <property type="molecule type" value="Genomic_DNA"/>
</dbReference>
<sequence length="1682" mass="187285">MSSAQKDIVFSPLRGMWVQRKTRRNNKAVGETRLGRTIVKWVRAFLPVMSRSDTENLGGKLCDLMVEQKEIGPEDKDVCTLILRSLYAINEDGKKRCTAKRKIEDEMKEYINCTMLNLWIAIYQSKHCNKKNVVQKAFDKMKEISGTLSRGSTSRGQCGQCNYMQLEPIKILGKVPMLNFIYDMMVEDRSVMTLIRRDQGQGGCNTEKKVLTDLQLPNTIPPVAPKGSPRPRQAQPNVKGPTITEDSLTKLLKTWAGGKSIPDEEHYRKILDALKNAWEDLMKDPGKTKDETIKELCEKNLLNDGSMGTNEQAQCVTLMETYLTQDPNKSAQGNTGADASALPGPPGAGTPAAAAIPSSQPQTGSPSPSLATTTTTIQLDPCSPSAQQTQEITQSEEKRTKLKKAWEQKLQQFNGTPGQFVQGVTIPPNLKKEVDRMLNELQPYMMWEQTKKSVLSACSAFSYPREKGKEDHMKKICRVPVMIVNWMAGLDPQGNNKKDKTQEHDWETYLRCIVGDSIILRILKNKCEAQQMLKIISDTMAKGGSELQGTGANSICAWVRTEDIEKVENLIGPTLDHWLSEAGKGKNHKGGISGVNNILAWEECKDNQKQKEEQREGEKGQCKSDRIIDLLGGERWGALHKLVDPIARATSCIKDMHSNASNGNLCKYLDCMKHLWTKTDAATQKSNNNFWTKDAKALWKELFEAMKTSNGKEETQCNKMGDSSNDREATHSEKTACNYLHAGLKTLYEGTSLSTGNNGILSKKNPSLRQTMGCFLLHSYAKKMKGEATCVINAGIEKAFRAWNESTNGKCKNGSCVPCEWEEEKYDSCTIEINGANGQSTSTEKVEEKLKKVLEADNTNIEQMLTEINKMDKLCDRLQCIASHLNSSNGKQPNTSEDTFWGQNGDVQKLWGELSTAMKGKENDNGNGVCAVMGENGKTRTPTEPEKKACNYLHAGFTKLKSIGTSKGNSYSTLSKHTSFVQTMGCFLLKEYAKQIEKKSTCVIEAGLKKAFQNNNTPCTGSSSCIECKWGENLDDCKINTTNTSGSTTQTPVKDKLKTVESKMENEATNTVTKINETNSLCEKLQCAAGKWFQNQKNKAGSGTATPTKTWCEFWEDGVKPKLTKMFENISSEGQNNATKGDGVCTNFGDGNESSVERKACNHITAGLKYIKQIPNGGSGPTSPPNEQYKQLLARAVGCIALNMYADEIIKLTDKNCPIDENTIQKMFEKWNENNSCSVNGGSNNNNCFKCQREEISANCHLSVADALVEKNQNVNCNTKANEVKIKMDGLLEDGTIKMKPTLSTINKMTTFCTRLQCAAKQYHTKKNNIQSSGVNWNDMNDHIDKELKALLKQMMDTTNQEKVAKYCNDSNNNWDNGTKEGKTNKAACLLFASGLKHIYGRGRGHGNGPSFGQTMGCLFLKEYAKQLKVMAENEKKHKVHPKCSVNAGINYAFSKSKDIMKASSKCSNNNFCFECTQDDYNNCQIGNDYIGKKVEPLLKTKQTHMQQTLANTLCPILPLDLLTPFLPLAPVSIGLSVMAYYLWKYFGPLGKGGQRFRRSPADIPGSSIQEQVLDHVQQDSSHEYQLVKERKPRSAPTRTKRSGRANRRTIIEIHFEVLDECQKGDTQLAQKDFLELLVQEFMGSEFMEEEQVPKEEVLMESVPMELVPIEEVPSLGSVFMV</sequence>
<evidence type="ECO:0000313" key="5">
    <source>
        <dbReference type="EMBL" id="SBO19774.1"/>
    </source>
</evidence>
<feature type="domain" description="Schizont-infected cell agglutination extracellular beta" evidence="2">
    <location>
        <begin position="664"/>
        <end position="831"/>
    </location>
</feature>
<dbReference type="VEuPathDB" id="PlasmoDB:PKNH_0942700"/>
<accession>A0A1A7VD37</accession>
<feature type="domain" description="Schizont-infected cell agglutination extracellular alpha" evidence="4">
    <location>
        <begin position="401"/>
        <end position="578"/>
    </location>
</feature>
<feature type="region of interest" description="Disordered" evidence="1">
    <location>
        <begin position="217"/>
        <end position="242"/>
    </location>
</feature>
<dbReference type="Pfam" id="PF12887">
    <property type="entry name" value="SICA_alpha"/>
    <property type="match status" value="2"/>
</dbReference>
<dbReference type="Proteomes" id="UP000182142">
    <property type="component" value="Unassembled WGS sequence"/>
</dbReference>
<evidence type="ECO:0000313" key="7">
    <source>
        <dbReference type="Proteomes" id="UP000182128"/>
    </source>
</evidence>
<evidence type="ECO:0000256" key="1">
    <source>
        <dbReference type="SAM" id="MobiDB-lite"/>
    </source>
</evidence>
<feature type="compositionally biased region" description="Basic residues" evidence="1">
    <location>
        <begin position="1591"/>
        <end position="1605"/>
    </location>
</feature>
<feature type="region of interest" description="Disordered" evidence="1">
    <location>
        <begin position="326"/>
        <end position="399"/>
    </location>
</feature>
<feature type="domain" description="Schizont-infected cell agglutination C-terminal" evidence="3">
    <location>
        <begin position="1545"/>
        <end position="1681"/>
    </location>
</feature>
<dbReference type="Proteomes" id="UP000182128">
    <property type="component" value="Unassembled WGS sequence"/>
</dbReference>
<reference evidence="7 8" key="1">
    <citation type="submission" date="2016-05" db="EMBL/GenBank/DDBJ databases">
        <authorList>
            <person name="Sharaf H."/>
        </authorList>
    </citation>
    <scope>NUCLEOTIDE SEQUENCE [LARGE SCALE GENOMIC DNA]</scope>
    <source>
        <strain evidence="7 8">H</strain>
    </source>
</reference>
<feature type="region of interest" description="Disordered" evidence="1">
    <location>
        <begin position="1586"/>
        <end position="1605"/>
    </location>
</feature>
<evidence type="ECO:0000313" key="6">
    <source>
        <dbReference type="EMBL" id="SBO20470.1"/>
    </source>
</evidence>
<evidence type="ECO:0000259" key="4">
    <source>
        <dbReference type="Pfam" id="PF12887"/>
    </source>
</evidence>
<feature type="compositionally biased region" description="Polar residues" evidence="1">
    <location>
        <begin position="326"/>
        <end position="335"/>
    </location>
</feature>
<dbReference type="InterPro" id="IPR024288">
    <property type="entry name" value="SICA_C"/>
</dbReference>
<evidence type="ECO:0000259" key="3">
    <source>
        <dbReference type="Pfam" id="PF12879"/>
    </source>
</evidence>
<dbReference type="Pfam" id="PF12879">
    <property type="entry name" value="SICA_C"/>
    <property type="match status" value="1"/>
</dbReference>
<reference evidence="5" key="2">
    <citation type="submission" date="2016-05" db="EMBL/GenBank/DDBJ databases">
        <authorList>
            <person name="Lavstsen T."/>
            <person name="Jespersen J.S."/>
        </authorList>
    </citation>
    <scope>NUCLEOTIDE SEQUENCE [LARGE SCALE GENOMIC DNA]</scope>
</reference>